<comment type="caution">
    <text evidence="1">The sequence shown here is derived from an EMBL/GenBank/DDBJ whole genome shotgun (WGS) entry which is preliminary data.</text>
</comment>
<dbReference type="OrthoDB" id="3247418at2759"/>
<reference evidence="1" key="1">
    <citation type="submission" date="2020-11" db="EMBL/GenBank/DDBJ databases">
        <authorList>
            <consortium name="DOE Joint Genome Institute"/>
            <person name="Ahrendt S."/>
            <person name="Riley R."/>
            <person name="Andreopoulos W."/>
            <person name="Labutti K."/>
            <person name="Pangilinan J."/>
            <person name="Ruiz-Duenas F.J."/>
            <person name="Barrasa J.M."/>
            <person name="Sanchez-Garcia M."/>
            <person name="Camarero S."/>
            <person name="Miyauchi S."/>
            <person name="Serrano A."/>
            <person name="Linde D."/>
            <person name="Babiker R."/>
            <person name="Drula E."/>
            <person name="Ayuso-Fernandez I."/>
            <person name="Pacheco R."/>
            <person name="Padilla G."/>
            <person name="Ferreira P."/>
            <person name="Barriuso J."/>
            <person name="Kellner H."/>
            <person name="Castanera R."/>
            <person name="Alfaro M."/>
            <person name="Ramirez L."/>
            <person name="Pisabarro A.G."/>
            <person name="Kuo A."/>
            <person name="Tritt A."/>
            <person name="Lipzen A."/>
            <person name="He G."/>
            <person name="Yan M."/>
            <person name="Ng V."/>
            <person name="Cullen D."/>
            <person name="Martin F."/>
            <person name="Rosso M.-N."/>
            <person name="Henrissat B."/>
            <person name="Hibbett D."/>
            <person name="Martinez A.T."/>
            <person name="Grigoriev I.V."/>
        </authorList>
    </citation>
    <scope>NUCLEOTIDE SEQUENCE</scope>
    <source>
        <strain evidence="1">CBS 506.95</strain>
    </source>
</reference>
<evidence type="ECO:0000313" key="2">
    <source>
        <dbReference type="Proteomes" id="UP000807306"/>
    </source>
</evidence>
<keyword evidence="2" id="KW-1185">Reference proteome</keyword>
<accession>A0A9P6EA65</accession>
<proteinExistence type="predicted"/>
<dbReference type="EMBL" id="MU157886">
    <property type="protein sequence ID" value="KAF9525314.1"/>
    <property type="molecule type" value="Genomic_DNA"/>
</dbReference>
<gene>
    <name evidence="1" type="ORF">CPB83DRAFT_897180</name>
</gene>
<name>A0A9P6EA65_9AGAR</name>
<protein>
    <submittedName>
        <fullName evidence="1">Uncharacterized protein</fullName>
    </submittedName>
</protein>
<evidence type="ECO:0000313" key="1">
    <source>
        <dbReference type="EMBL" id="KAF9525314.1"/>
    </source>
</evidence>
<dbReference type="Proteomes" id="UP000807306">
    <property type="component" value="Unassembled WGS sequence"/>
</dbReference>
<organism evidence="1 2">
    <name type="scientific">Crepidotus variabilis</name>
    <dbReference type="NCBI Taxonomy" id="179855"/>
    <lineage>
        <taxon>Eukaryota</taxon>
        <taxon>Fungi</taxon>
        <taxon>Dikarya</taxon>
        <taxon>Basidiomycota</taxon>
        <taxon>Agaricomycotina</taxon>
        <taxon>Agaricomycetes</taxon>
        <taxon>Agaricomycetidae</taxon>
        <taxon>Agaricales</taxon>
        <taxon>Agaricineae</taxon>
        <taxon>Crepidotaceae</taxon>
        <taxon>Crepidotus</taxon>
    </lineage>
</organism>
<dbReference type="AlphaFoldDB" id="A0A9P6EA65"/>
<sequence length="114" mass="12954">MLKALDFVCSQVGWLPPALSNPNKPLKKKHYATSLLNWRLEQWEQHIGRASSSTQKGHILNLDNIKDIWQDIEIILTPSWMTAVPLNLGSKSHGKLKADQWRTLGTVYLPLSLI</sequence>